<accession>A0ABN7SCX9</accession>
<organism evidence="1 2">
    <name type="scientific">Oikopleura dioica</name>
    <name type="common">Tunicate</name>
    <dbReference type="NCBI Taxonomy" id="34765"/>
    <lineage>
        <taxon>Eukaryota</taxon>
        <taxon>Metazoa</taxon>
        <taxon>Chordata</taxon>
        <taxon>Tunicata</taxon>
        <taxon>Appendicularia</taxon>
        <taxon>Copelata</taxon>
        <taxon>Oikopleuridae</taxon>
        <taxon>Oikopleura</taxon>
    </lineage>
</organism>
<reference evidence="1 2" key="1">
    <citation type="submission" date="2021-04" db="EMBL/GenBank/DDBJ databases">
        <authorList>
            <person name="Bliznina A."/>
        </authorList>
    </citation>
    <scope>NUCLEOTIDE SEQUENCE [LARGE SCALE GENOMIC DNA]</scope>
</reference>
<dbReference type="EMBL" id="OU015569">
    <property type="protein sequence ID" value="CAG5095412.1"/>
    <property type="molecule type" value="Genomic_DNA"/>
</dbReference>
<keyword evidence="2" id="KW-1185">Reference proteome</keyword>
<evidence type="ECO:0000313" key="2">
    <source>
        <dbReference type="Proteomes" id="UP001158576"/>
    </source>
</evidence>
<dbReference type="Proteomes" id="UP001158576">
    <property type="component" value="Chromosome XSR"/>
</dbReference>
<sequence length="201" mass="22507">MHHKYNYKRPIKQVEVIYTGEHGGGYQVSTPGYCAATAAAQNAANAVVQAQQSSAAFSIELSHAAQSRLDHLRREAETGQLSVTSFIRRACKVFFSMEEVSRGGIGLLDEKKLDMILAESRRFYPEKANESLVRRTISTYVCQTRGQMRAQENHTIAQMDRRLSYGRVLPVAAHGHPAYEQRTAIAASFLPAQRTFQANRF</sequence>
<name>A0ABN7SCX9_OIKDI</name>
<proteinExistence type="predicted"/>
<gene>
    <name evidence="1" type="ORF">OKIOD_LOCUS5733</name>
</gene>
<protein>
    <submittedName>
        <fullName evidence="1">Oidioi.mRNA.OKI2018_I69.XSR.g14175.t1.cds</fullName>
    </submittedName>
</protein>
<evidence type="ECO:0000313" key="1">
    <source>
        <dbReference type="EMBL" id="CAG5095412.1"/>
    </source>
</evidence>